<dbReference type="InterPro" id="IPR003953">
    <property type="entry name" value="FAD-dep_OxRdtase_2_FAD-bd"/>
</dbReference>
<dbReference type="GO" id="GO:0009061">
    <property type="term" value="P:anaerobic respiration"/>
    <property type="evidence" value="ECO:0007669"/>
    <property type="project" value="TreeGrafter"/>
</dbReference>
<dbReference type="PANTHER" id="PTHR11632:SF51">
    <property type="entry name" value="SUCCINATE DEHYDROGENASE [UBIQUINONE] FLAVOPROTEIN SUBUNIT, MITOCHONDRIAL"/>
    <property type="match status" value="1"/>
</dbReference>
<dbReference type="PANTHER" id="PTHR11632">
    <property type="entry name" value="SUCCINATE DEHYDROGENASE 2 FLAVOPROTEIN SUBUNIT"/>
    <property type="match status" value="1"/>
</dbReference>
<name>E3DRH8_HALPG</name>
<organism evidence="4 5">
    <name type="scientific">Halanaerobium praevalens (strain ATCC 33744 / DSM 2228 / GSL)</name>
    <dbReference type="NCBI Taxonomy" id="572479"/>
    <lineage>
        <taxon>Bacteria</taxon>
        <taxon>Bacillati</taxon>
        <taxon>Bacillota</taxon>
        <taxon>Clostridia</taxon>
        <taxon>Halanaerobiales</taxon>
        <taxon>Halanaerobiaceae</taxon>
        <taxon>Halanaerobium</taxon>
    </lineage>
</organism>
<evidence type="ECO:0000313" key="4">
    <source>
        <dbReference type="EMBL" id="ADO77019.1"/>
    </source>
</evidence>
<dbReference type="Pfam" id="PF00890">
    <property type="entry name" value="FAD_binding_2"/>
    <property type="match status" value="1"/>
</dbReference>
<dbReference type="KEGG" id="hpk:Hprae_0865"/>
<dbReference type="STRING" id="572479.Hprae_0865"/>
<dbReference type="eggNOG" id="COG1053">
    <property type="taxonomic scope" value="Bacteria"/>
</dbReference>
<dbReference type="Proteomes" id="UP000006866">
    <property type="component" value="Chromosome"/>
</dbReference>
<dbReference type="PATRIC" id="fig|572479.3.peg.874"/>
<feature type="domain" description="FAD-dependent oxidoreductase 2 FAD-binding" evidence="3">
    <location>
        <begin position="20"/>
        <end position="257"/>
    </location>
</feature>
<reference evidence="4 5" key="2">
    <citation type="journal article" date="2011" name="Stand. Genomic Sci.">
        <title>Complete genome sequence of the extremely halophilic Halanaerobium praevalens type strain (GSL).</title>
        <authorList>
            <person name="Ivanova N."/>
            <person name="Sikorski J."/>
            <person name="Chertkov O."/>
            <person name="Nolan M."/>
            <person name="Lucas S."/>
            <person name="Hammon N."/>
            <person name="Deshpande S."/>
            <person name="Cheng J.F."/>
            <person name="Tapia R."/>
            <person name="Han C."/>
            <person name="Goodwin L."/>
            <person name="Pitluck S."/>
            <person name="Huntemann M."/>
            <person name="Liolios K."/>
            <person name="Pagani I."/>
            <person name="Mavromatis K."/>
            <person name="Ovchinikova G."/>
            <person name="Pati A."/>
            <person name="Chen A."/>
            <person name="Palaniappan K."/>
            <person name="Land M."/>
            <person name="Hauser L."/>
            <person name="Brambilla E.M."/>
            <person name="Kannan K.P."/>
            <person name="Rohde M."/>
            <person name="Tindall B.J."/>
            <person name="Goker M."/>
            <person name="Detter J.C."/>
            <person name="Woyke T."/>
            <person name="Bristow J."/>
            <person name="Eisen J.A."/>
            <person name="Markowitz V."/>
            <person name="Hugenholtz P."/>
            <person name="Kyrpides N.C."/>
            <person name="Klenk H.P."/>
            <person name="Lapidus A."/>
        </authorList>
    </citation>
    <scope>NUCLEOTIDE SEQUENCE [LARGE SCALE GENOMIC DNA]</scope>
    <source>
        <strain evidence="5">ATCC 33744 / DSM 2228 / GSL</strain>
    </source>
</reference>
<accession>E3DRH8</accession>
<dbReference type="GO" id="GO:0050660">
    <property type="term" value="F:flavin adenine dinucleotide binding"/>
    <property type="evidence" value="ECO:0007669"/>
    <property type="project" value="TreeGrafter"/>
</dbReference>
<keyword evidence="1" id="KW-0285">Flavoprotein</keyword>
<evidence type="ECO:0000256" key="1">
    <source>
        <dbReference type="ARBA" id="ARBA00022630"/>
    </source>
</evidence>
<dbReference type="AlphaFoldDB" id="E3DRH8"/>
<dbReference type="GO" id="GO:0000104">
    <property type="term" value="F:succinate dehydrogenase activity"/>
    <property type="evidence" value="ECO:0007669"/>
    <property type="project" value="TreeGrafter"/>
</dbReference>
<dbReference type="Gene3D" id="3.90.700.10">
    <property type="entry name" value="Succinate dehydrogenase/fumarate reductase flavoprotein, catalytic domain"/>
    <property type="match status" value="1"/>
</dbReference>
<sequence>MEKNKIKINCKQIEVYSLNTVIVGSGAAGLNAADRLYNFGQKDIAVITEGLKMGTSRNTGSDKQTYYKLSLSSKNKDSTYEMAETLFSGGAVDGDIALVESALSTFSFYHLVDIGVPFPHNQFGEYIGYKTDHAPKKRATSAGPLTSYYMTEKLEKEVQNKSIKIFDNYQVIAILTDKSQKKAIGLLTLNKNQLNNKEKLYTIFNTTNIIYATGGPAGMYAASVYPSSQTGASGLAFEVGVKGKNLTEWQYGIASTKFRWNLSGSYQQVLPTYISTDQKGNDRKEFLNDYFSNPKKMFISIFKKGYEWPFDPRKVKNQGSSLIDIIVYYETIIKGRRVWLDYRQNSKLISDCGKLNISLLGKEVKKYLKNSEALFGNPIERLKKMNKPAIDLYANNGINLKNEMLEIAVCAQHNNGGLAANIWWESNLKHFFPVGEVNGSHGVYRPGGSALNAGQVGSTRAAQFIANCYRENPLDLKHFKRMITMQVKRKIDLGDTFLDSINKNNYKFSSSVIEIRKKIGQRMSKAAAHIRSKNSIQSALEKTKFDFENLTKTCFLNSIRDLSLAFQNYDLLFTQLVYLKAIKNYIDLGGKSRGSYLIKTEKENIFTNNLIENLDFDLEKNFLSEKIQLIQYKNNKFNINWRHVRPIPDNDYWFEKIWNKYRKNKIIK</sequence>
<reference evidence="5" key="1">
    <citation type="submission" date="2010-10" db="EMBL/GenBank/DDBJ databases">
        <title>The complete genome of Halanaerobium praevalens DSM 2228.</title>
        <authorList>
            <consortium name="US DOE Joint Genome Institute (JGI-PGF)"/>
            <person name="Lucas S."/>
            <person name="Copeland A."/>
            <person name="Lapidus A."/>
            <person name="Glavina del Rio T."/>
            <person name="Dalin E."/>
            <person name="Tice H."/>
            <person name="Bruce D."/>
            <person name="Goodwin L."/>
            <person name="Pitluck S."/>
            <person name="Kyrpides N."/>
            <person name="Mavromatis K."/>
            <person name="Ivanova N."/>
            <person name="Ovchinnikova G."/>
            <person name="Chertkov O."/>
            <person name="Detter J.C."/>
            <person name="Han C."/>
            <person name="Larimer F."/>
            <person name="Land M."/>
            <person name="Hauser L."/>
            <person name="Markowitz V."/>
            <person name="Cheng J.-F."/>
            <person name="Hugenholtz P."/>
            <person name="Woyke T."/>
            <person name="Wu D."/>
            <person name="Tindall B."/>
            <person name="Pomrenke H.G."/>
            <person name="Brambilla E."/>
            <person name="Klenk H.-P."/>
            <person name="Eisen J.A."/>
        </authorList>
    </citation>
    <scope>NUCLEOTIDE SEQUENCE [LARGE SCALE GENOMIC DNA]</scope>
    <source>
        <strain evidence="5">ATCC 33744 / DSM 2228 / GSL</strain>
    </source>
</reference>
<dbReference type="InterPro" id="IPR030664">
    <property type="entry name" value="SdhA/FrdA/AprA"/>
</dbReference>
<dbReference type="GO" id="GO:0005886">
    <property type="term" value="C:plasma membrane"/>
    <property type="evidence" value="ECO:0007669"/>
    <property type="project" value="TreeGrafter"/>
</dbReference>
<protein>
    <submittedName>
        <fullName evidence="4">Fumarate reductase/succinate dehydrogenase flavoprotein domain protein</fullName>
    </submittedName>
</protein>
<dbReference type="GO" id="GO:0033765">
    <property type="term" value="F:steroid dehydrogenase activity, acting on the CH-CH group of donors"/>
    <property type="evidence" value="ECO:0007669"/>
    <property type="project" value="UniProtKB-ARBA"/>
</dbReference>
<evidence type="ECO:0000259" key="3">
    <source>
        <dbReference type="Pfam" id="PF00890"/>
    </source>
</evidence>
<keyword evidence="5" id="KW-1185">Reference proteome</keyword>
<evidence type="ECO:0000313" key="5">
    <source>
        <dbReference type="Proteomes" id="UP000006866"/>
    </source>
</evidence>
<dbReference type="RefSeq" id="WP_014553052.1">
    <property type="nucleotide sequence ID" value="NC_017455.1"/>
</dbReference>
<proteinExistence type="predicted"/>
<dbReference type="OrthoDB" id="9806724at2"/>
<gene>
    <name evidence="4" type="ordered locus">Hprae_0865</name>
</gene>
<dbReference type="EMBL" id="CP002175">
    <property type="protein sequence ID" value="ADO77019.1"/>
    <property type="molecule type" value="Genomic_DNA"/>
</dbReference>
<dbReference type="GO" id="GO:0009055">
    <property type="term" value="F:electron transfer activity"/>
    <property type="evidence" value="ECO:0007669"/>
    <property type="project" value="TreeGrafter"/>
</dbReference>
<dbReference type="Gene3D" id="3.50.50.60">
    <property type="entry name" value="FAD/NAD(P)-binding domain"/>
    <property type="match status" value="2"/>
</dbReference>
<keyword evidence="2" id="KW-0560">Oxidoreductase</keyword>
<dbReference type="SUPFAM" id="SSF51905">
    <property type="entry name" value="FAD/NAD(P)-binding domain"/>
    <property type="match status" value="1"/>
</dbReference>
<evidence type="ECO:0000256" key="2">
    <source>
        <dbReference type="ARBA" id="ARBA00023002"/>
    </source>
</evidence>
<dbReference type="InterPro" id="IPR036188">
    <property type="entry name" value="FAD/NAD-bd_sf"/>
</dbReference>
<dbReference type="HOGENOM" id="CLU_027931_0_0_9"/>
<dbReference type="InterPro" id="IPR027477">
    <property type="entry name" value="Succ_DH/fumarate_Rdtase_cat_sf"/>
</dbReference>